<feature type="transmembrane region" description="Helical" evidence="6">
    <location>
        <begin position="12"/>
        <end position="36"/>
    </location>
</feature>
<keyword evidence="3 6" id="KW-0812">Transmembrane</keyword>
<evidence type="ECO:0000256" key="5">
    <source>
        <dbReference type="ARBA" id="ARBA00023136"/>
    </source>
</evidence>
<accession>B9YZ46</accession>
<evidence type="ECO:0000313" key="8">
    <source>
        <dbReference type="Proteomes" id="UP000003165"/>
    </source>
</evidence>
<feature type="transmembrane region" description="Helical" evidence="6">
    <location>
        <begin position="48"/>
        <end position="67"/>
    </location>
</feature>
<dbReference type="EMBL" id="ACIS01000001">
    <property type="protein sequence ID" value="EEG10399.1"/>
    <property type="molecule type" value="Genomic_DNA"/>
</dbReference>
<dbReference type="eggNOG" id="COG0861">
    <property type="taxonomic scope" value="Bacteria"/>
</dbReference>
<evidence type="ECO:0000256" key="4">
    <source>
        <dbReference type="ARBA" id="ARBA00022989"/>
    </source>
</evidence>
<dbReference type="NCBIfam" id="TIGR03717">
    <property type="entry name" value="R_switched_YjbE"/>
    <property type="match status" value="1"/>
</dbReference>
<protein>
    <submittedName>
        <fullName evidence="7">Integral membrane protein TerC</fullName>
    </submittedName>
</protein>
<organism evidence="7 8">
    <name type="scientific">Pseudogulbenkiania ferrooxidans 2002</name>
    <dbReference type="NCBI Taxonomy" id="279714"/>
    <lineage>
        <taxon>Bacteria</taxon>
        <taxon>Pseudomonadati</taxon>
        <taxon>Pseudomonadota</taxon>
        <taxon>Betaproteobacteria</taxon>
        <taxon>Neisseriales</taxon>
        <taxon>Chromobacteriaceae</taxon>
        <taxon>Pseudogulbenkiania</taxon>
    </lineage>
</organism>
<keyword evidence="5 6" id="KW-0472">Membrane</keyword>
<feature type="transmembrane region" description="Helical" evidence="6">
    <location>
        <begin position="203"/>
        <end position="220"/>
    </location>
</feature>
<dbReference type="Pfam" id="PF03741">
    <property type="entry name" value="TerC"/>
    <property type="match status" value="1"/>
</dbReference>
<dbReference type="AlphaFoldDB" id="B9YZ46"/>
<evidence type="ECO:0000256" key="3">
    <source>
        <dbReference type="ARBA" id="ARBA00022692"/>
    </source>
</evidence>
<comment type="caution">
    <text evidence="7">The sequence shown here is derived from an EMBL/GenBank/DDBJ whole genome shotgun (WGS) entry which is preliminary data.</text>
</comment>
<gene>
    <name evidence="7" type="ORF">FuraDRAFT_0381</name>
</gene>
<comment type="similarity">
    <text evidence="2">Belongs to the TerC family.</text>
</comment>
<dbReference type="PANTHER" id="PTHR30238">
    <property type="entry name" value="MEMBRANE BOUND PREDICTED REDOX MODULATOR"/>
    <property type="match status" value="1"/>
</dbReference>
<evidence type="ECO:0000256" key="6">
    <source>
        <dbReference type="SAM" id="Phobius"/>
    </source>
</evidence>
<dbReference type="Proteomes" id="UP000003165">
    <property type="component" value="Unassembled WGS sequence"/>
</dbReference>
<dbReference type="RefSeq" id="WP_008952401.1">
    <property type="nucleotide sequence ID" value="NZ_ACIS01000001.1"/>
</dbReference>
<keyword evidence="4 6" id="KW-1133">Transmembrane helix</keyword>
<proteinExistence type="inferred from homology"/>
<dbReference type="GO" id="GO:0016020">
    <property type="term" value="C:membrane"/>
    <property type="evidence" value="ECO:0007669"/>
    <property type="project" value="UniProtKB-SubCell"/>
</dbReference>
<evidence type="ECO:0000313" key="7">
    <source>
        <dbReference type="EMBL" id="EEG10399.1"/>
    </source>
</evidence>
<reference evidence="7 8" key="1">
    <citation type="submission" date="2009-02" db="EMBL/GenBank/DDBJ databases">
        <title>Sequencing of the draft genome and assembly of Lutiella nitroferrum 2002.</title>
        <authorList>
            <consortium name="US DOE Joint Genome Institute (JGI-PGF)"/>
            <person name="Lucas S."/>
            <person name="Copeland A."/>
            <person name="Lapidus A."/>
            <person name="Glavina del Rio T."/>
            <person name="Tice H."/>
            <person name="Bruce D."/>
            <person name="Goodwin L."/>
            <person name="Pitluck S."/>
            <person name="Larimer F."/>
            <person name="Land M.L."/>
            <person name="Hauser L."/>
            <person name="Coates J.D."/>
        </authorList>
    </citation>
    <scope>NUCLEOTIDE SEQUENCE [LARGE SCALE GENOMIC DNA]</scope>
    <source>
        <strain evidence="7 8">2002</strain>
    </source>
</reference>
<name>B9YZ46_9NEIS</name>
<dbReference type="InterPro" id="IPR022301">
    <property type="entry name" value="Integral_membrane_YjbE"/>
</dbReference>
<evidence type="ECO:0000256" key="1">
    <source>
        <dbReference type="ARBA" id="ARBA00004141"/>
    </source>
</evidence>
<feature type="transmembrane region" description="Helical" evidence="6">
    <location>
        <begin position="164"/>
        <end position="183"/>
    </location>
</feature>
<comment type="subcellular location">
    <subcellularLocation>
        <location evidence="1">Membrane</location>
        <topology evidence="1">Multi-pass membrane protein</topology>
    </subcellularLocation>
</comment>
<dbReference type="InterPro" id="IPR005496">
    <property type="entry name" value="Integral_membrane_TerC"/>
</dbReference>
<evidence type="ECO:0000256" key="2">
    <source>
        <dbReference type="ARBA" id="ARBA00007511"/>
    </source>
</evidence>
<keyword evidence="8" id="KW-1185">Reference proteome</keyword>
<feature type="transmembrane region" description="Helical" evidence="6">
    <location>
        <begin position="134"/>
        <end position="152"/>
    </location>
</feature>
<dbReference type="PANTHER" id="PTHR30238:SF4">
    <property type="entry name" value="SLL1022 PROTEIN"/>
    <property type="match status" value="1"/>
</dbReference>
<sequence>MLELLSDGAFWLALLQIVAIDILLGGDNAVVIALACRKLPEAQRRQGILWGVAGAIVLRIVLIAFALQLLALPFLKLGGALLLLWIGVKLLLPDDDEHDIAGSTHLLGAIKTIVVADAVMSFDNVIAVAGAANGHLGLVAFGIAISIPIIVWGSQFVLKLMDRFPLVITLGGGLLGWIGGSMLLGDTALSGWTRHLPLWSHQAGGLAGAVLVMLTGTWLARRQQGLSAVPAGESG</sequence>